<protein>
    <submittedName>
        <fullName evidence="12">Uncharacterized protein</fullName>
    </submittedName>
</protein>
<keyword evidence="6 11" id="KW-1133">Transmembrane helix</keyword>
<feature type="region of interest" description="Disordered" evidence="10">
    <location>
        <begin position="139"/>
        <end position="174"/>
    </location>
</feature>
<comment type="caution">
    <text evidence="12">The sequence shown here is derived from an EMBL/GenBank/DDBJ whole genome shotgun (WGS) entry which is preliminary data.</text>
</comment>
<evidence type="ECO:0000256" key="8">
    <source>
        <dbReference type="ARBA" id="ARBA00023136"/>
    </source>
</evidence>
<dbReference type="GO" id="GO:0016020">
    <property type="term" value="C:membrane"/>
    <property type="evidence" value="ECO:0007669"/>
    <property type="project" value="UniProtKB-SubCell"/>
</dbReference>
<evidence type="ECO:0000256" key="6">
    <source>
        <dbReference type="ARBA" id="ARBA00022989"/>
    </source>
</evidence>
<evidence type="ECO:0000256" key="11">
    <source>
        <dbReference type="SAM" id="Phobius"/>
    </source>
</evidence>
<evidence type="ECO:0000256" key="9">
    <source>
        <dbReference type="ARBA" id="ARBA00023160"/>
    </source>
</evidence>
<keyword evidence="5" id="KW-0276">Fatty acid metabolism</keyword>
<dbReference type="InterPro" id="IPR002076">
    <property type="entry name" value="ELO_fam"/>
</dbReference>
<accession>A0AA38RKN4</accession>
<evidence type="ECO:0000256" key="10">
    <source>
        <dbReference type="SAM" id="MobiDB-lite"/>
    </source>
</evidence>
<dbReference type="Pfam" id="PF01151">
    <property type="entry name" value="ELO"/>
    <property type="match status" value="1"/>
</dbReference>
<comment type="subcellular location">
    <subcellularLocation>
        <location evidence="1">Membrane</location>
        <topology evidence="1">Multi-pass membrane protein</topology>
    </subcellularLocation>
</comment>
<evidence type="ECO:0000313" key="12">
    <source>
        <dbReference type="EMBL" id="KAJ9139500.1"/>
    </source>
</evidence>
<feature type="compositionally biased region" description="Polar residues" evidence="10">
    <location>
        <begin position="139"/>
        <end position="153"/>
    </location>
</feature>
<gene>
    <name evidence="12" type="ORF">NKR19_g7424</name>
</gene>
<feature type="transmembrane region" description="Helical" evidence="11">
    <location>
        <begin position="20"/>
        <end position="44"/>
    </location>
</feature>
<dbReference type="Proteomes" id="UP001174691">
    <property type="component" value="Unassembled WGS sequence"/>
</dbReference>
<keyword evidence="4 11" id="KW-0812">Transmembrane</keyword>
<keyword evidence="13" id="KW-1185">Reference proteome</keyword>
<evidence type="ECO:0000256" key="5">
    <source>
        <dbReference type="ARBA" id="ARBA00022832"/>
    </source>
</evidence>
<keyword evidence="7" id="KW-0443">Lipid metabolism</keyword>
<sequence>MVDWFAAPGNSLLRKTNPFNIGFLVAIKNLLLSTTSGFVVALFAQEIEPTVAQKNFFYVMRDRKRGLSRRLVALYCTDSVKKCIDLLETIFVMWPANLPGYYVAKAIAPSIVEAEAPATTQPATDRTTDVRHKEQEMWQGQSRMRAISSSPPTHTLPRLHSPSVQGRDAQEEDEVPWAEHIEDAGRCFWSLSHVFQTEFT</sequence>
<dbReference type="GO" id="GO:0009922">
    <property type="term" value="F:fatty acid elongase activity"/>
    <property type="evidence" value="ECO:0007669"/>
    <property type="project" value="InterPro"/>
</dbReference>
<name>A0AA38RKN4_9PEZI</name>
<dbReference type="EMBL" id="JANBVN010000129">
    <property type="protein sequence ID" value="KAJ9139500.1"/>
    <property type="molecule type" value="Genomic_DNA"/>
</dbReference>
<evidence type="ECO:0000256" key="1">
    <source>
        <dbReference type="ARBA" id="ARBA00004141"/>
    </source>
</evidence>
<proteinExistence type="predicted"/>
<evidence type="ECO:0000313" key="13">
    <source>
        <dbReference type="Proteomes" id="UP001174691"/>
    </source>
</evidence>
<evidence type="ECO:0000256" key="7">
    <source>
        <dbReference type="ARBA" id="ARBA00023098"/>
    </source>
</evidence>
<evidence type="ECO:0000256" key="3">
    <source>
        <dbReference type="ARBA" id="ARBA00022679"/>
    </source>
</evidence>
<keyword evidence="3" id="KW-0808">Transferase</keyword>
<evidence type="ECO:0000256" key="4">
    <source>
        <dbReference type="ARBA" id="ARBA00022692"/>
    </source>
</evidence>
<organism evidence="12 13">
    <name type="scientific">Coniochaeta hoffmannii</name>
    <dbReference type="NCBI Taxonomy" id="91930"/>
    <lineage>
        <taxon>Eukaryota</taxon>
        <taxon>Fungi</taxon>
        <taxon>Dikarya</taxon>
        <taxon>Ascomycota</taxon>
        <taxon>Pezizomycotina</taxon>
        <taxon>Sordariomycetes</taxon>
        <taxon>Sordariomycetidae</taxon>
        <taxon>Coniochaetales</taxon>
        <taxon>Coniochaetaceae</taxon>
        <taxon>Coniochaeta</taxon>
    </lineage>
</organism>
<keyword evidence="9" id="KW-0275">Fatty acid biosynthesis</keyword>
<dbReference type="GO" id="GO:0006633">
    <property type="term" value="P:fatty acid biosynthetic process"/>
    <property type="evidence" value="ECO:0007669"/>
    <property type="project" value="UniProtKB-KW"/>
</dbReference>
<reference evidence="12" key="1">
    <citation type="submission" date="2022-07" db="EMBL/GenBank/DDBJ databases">
        <title>Fungi with potential for degradation of polypropylene.</title>
        <authorList>
            <person name="Gostincar C."/>
        </authorList>
    </citation>
    <scope>NUCLEOTIDE SEQUENCE</scope>
    <source>
        <strain evidence="12">EXF-13287</strain>
    </source>
</reference>
<keyword evidence="2" id="KW-0444">Lipid biosynthesis</keyword>
<keyword evidence="8 11" id="KW-0472">Membrane</keyword>
<evidence type="ECO:0000256" key="2">
    <source>
        <dbReference type="ARBA" id="ARBA00022516"/>
    </source>
</evidence>
<dbReference type="AlphaFoldDB" id="A0AA38RKN4"/>